<keyword evidence="2" id="KW-1185">Reference proteome</keyword>
<accession>A0ABX2ZVQ0</accession>
<dbReference type="Pfam" id="PF13814">
    <property type="entry name" value="Replic_Relax"/>
    <property type="match status" value="1"/>
</dbReference>
<reference evidence="1 2" key="1">
    <citation type="submission" date="2016-07" db="EMBL/GenBank/DDBJ databases">
        <authorList>
            <person name="Townsley L."/>
            <person name="Shank E.A."/>
        </authorList>
    </citation>
    <scope>NUCLEOTIDE SEQUENCE [LARGE SCALE GENOMIC DNA]</scope>
    <source>
        <strain evidence="1 2">CH01</strain>
    </source>
</reference>
<dbReference type="InterPro" id="IPR025855">
    <property type="entry name" value="Replic_Relax"/>
</dbReference>
<name>A0ABX2ZVQ0_9BACI</name>
<proteinExistence type="predicted"/>
<evidence type="ECO:0000313" key="2">
    <source>
        <dbReference type="Proteomes" id="UP000094580"/>
    </source>
</evidence>
<organism evidence="1 2">
    <name type="scientific">Gottfriedia luciferensis</name>
    <dbReference type="NCBI Taxonomy" id="178774"/>
    <lineage>
        <taxon>Bacteria</taxon>
        <taxon>Bacillati</taxon>
        <taxon>Bacillota</taxon>
        <taxon>Bacilli</taxon>
        <taxon>Bacillales</taxon>
        <taxon>Bacillaceae</taxon>
        <taxon>Gottfriedia</taxon>
    </lineage>
</organism>
<protein>
    <submittedName>
        <fullName evidence="1">Uncharacterized protein</fullName>
    </submittedName>
</protein>
<dbReference type="EMBL" id="MDKC01000001">
    <property type="protein sequence ID" value="ODG93752.1"/>
    <property type="molecule type" value="Genomic_DNA"/>
</dbReference>
<dbReference type="Proteomes" id="UP000094580">
    <property type="component" value="Unassembled WGS sequence"/>
</dbReference>
<sequence length="201" mass="23502">MKKKNEERIEQILQSLKTLKFATRRQLQGIHSLGGIRNAQRLLKSLVEMELLSVTKWTNEHVYYLSKNGASYVGTNPMKKSIQIDHHLLRNEAWMMSGLPKWDIEKPITFSSSNGDKKQIIPDARFKADTLYCIEIDRKQSMVRNRKKMELYGILNELFYIKNQKKIVLRIYTTLNSRKILFENLAGEHGVVCEVYVLDDI</sequence>
<comment type="caution">
    <text evidence="1">The sequence shown here is derived from an EMBL/GenBank/DDBJ whole genome shotgun (WGS) entry which is preliminary data.</text>
</comment>
<evidence type="ECO:0000313" key="1">
    <source>
        <dbReference type="EMBL" id="ODG93752.1"/>
    </source>
</evidence>
<gene>
    <name evidence="1" type="ORF">BED47_00865</name>
</gene>